<reference evidence="12 13" key="1">
    <citation type="submission" date="2010-11" db="EMBL/GenBank/DDBJ databases">
        <title>Complete sequence of Halanaerobium sp. sapolanicus.</title>
        <authorList>
            <consortium name="US DOE Joint Genome Institute"/>
            <person name="Lucas S."/>
            <person name="Copeland A."/>
            <person name="Lapidus A."/>
            <person name="Cheng J.-F."/>
            <person name="Bruce D."/>
            <person name="Goodwin L."/>
            <person name="Pitluck S."/>
            <person name="Davenport K."/>
            <person name="Detter J.C."/>
            <person name="Han C."/>
            <person name="Tapia R."/>
            <person name="Land M."/>
            <person name="Hauser L."/>
            <person name="Jeffries C."/>
            <person name="Kyrpides N."/>
            <person name="Ivanova N."/>
            <person name="Mikhailova N."/>
            <person name="Begemann M.B."/>
            <person name="Mormile M.R."/>
            <person name="Wall J.D."/>
            <person name="Elias D.A."/>
            <person name="Woyke T."/>
        </authorList>
    </citation>
    <scope>NUCLEOTIDE SEQUENCE [LARGE SCALE GENOMIC DNA]</scope>
    <source>
        <strain evidence="13">sapolanicus</strain>
    </source>
</reference>
<protein>
    <recommendedName>
        <fullName evidence="5 11">Nicotinate-nucleotide--dimethylbenzimidazole phosphoribosyltransferase</fullName>
        <shortName evidence="11">NN:DBI PRT</shortName>
        <ecNumber evidence="4 11">2.4.2.21</ecNumber>
    </recommendedName>
    <alternativeName>
        <fullName evidence="9 11">N(1)-alpha-phosphoribosyltransferase</fullName>
    </alternativeName>
</protein>
<name>E4RK32_HALHG</name>
<dbReference type="EC" id="2.4.2.21" evidence="4 11"/>
<comment type="pathway">
    <text evidence="2 11">Nucleoside biosynthesis; alpha-ribazole biosynthesis; alpha-ribazole from 5,6-dimethylbenzimidazole: step 1/2.</text>
</comment>
<evidence type="ECO:0000256" key="11">
    <source>
        <dbReference type="HAMAP-Rule" id="MF_00230"/>
    </source>
</evidence>
<gene>
    <name evidence="11" type="primary">cobT</name>
    <name evidence="12" type="ordered locus">Halsa_2190</name>
</gene>
<evidence type="ECO:0000256" key="8">
    <source>
        <dbReference type="ARBA" id="ARBA00022679"/>
    </source>
</evidence>
<dbReference type="OrthoDB" id="9781491at2"/>
<evidence type="ECO:0000313" key="12">
    <source>
        <dbReference type="EMBL" id="ADQ15602.1"/>
    </source>
</evidence>
<evidence type="ECO:0000256" key="3">
    <source>
        <dbReference type="ARBA" id="ARBA00007110"/>
    </source>
</evidence>
<dbReference type="InterPro" id="IPR017846">
    <property type="entry name" value="Nict_dMeBzImd_PRibTrfase_bact"/>
</dbReference>
<evidence type="ECO:0000256" key="9">
    <source>
        <dbReference type="ARBA" id="ARBA00030686"/>
    </source>
</evidence>
<dbReference type="NCBIfam" id="NF000996">
    <property type="entry name" value="PRK00105.1"/>
    <property type="match status" value="1"/>
</dbReference>
<keyword evidence="6 11" id="KW-0169">Cobalamin biosynthesis</keyword>
<dbReference type="Pfam" id="PF02277">
    <property type="entry name" value="DBI_PRT"/>
    <property type="match status" value="1"/>
</dbReference>
<feature type="active site" description="Proton acceptor" evidence="11">
    <location>
        <position position="317"/>
    </location>
</feature>
<proteinExistence type="inferred from homology"/>
<accession>E4RK32</accession>
<organism evidence="12 13">
    <name type="scientific">Halanaerobium hydrogeniformans</name>
    <name type="common">Halanaerobium sp. (strain sapolanicus)</name>
    <dbReference type="NCBI Taxonomy" id="656519"/>
    <lineage>
        <taxon>Bacteria</taxon>
        <taxon>Bacillati</taxon>
        <taxon>Bacillota</taxon>
        <taxon>Clostridia</taxon>
        <taxon>Halanaerobiales</taxon>
        <taxon>Halanaerobiaceae</taxon>
        <taxon>Halanaerobium</taxon>
    </lineage>
</organism>
<evidence type="ECO:0000256" key="7">
    <source>
        <dbReference type="ARBA" id="ARBA00022676"/>
    </source>
</evidence>
<keyword evidence="7 11" id="KW-0328">Glycosyltransferase</keyword>
<dbReference type="eggNOG" id="COG2038">
    <property type="taxonomic scope" value="Bacteria"/>
</dbReference>
<dbReference type="InterPro" id="IPR023195">
    <property type="entry name" value="Nict_dMeBzImd_PRibTrfase_N"/>
</dbReference>
<dbReference type="PANTHER" id="PTHR43463:SF1">
    <property type="entry name" value="NICOTINATE-NUCLEOTIDE--DIMETHYLBENZIMIDAZOLE PHOSPHORIBOSYLTRANSFERASE"/>
    <property type="match status" value="1"/>
</dbReference>
<evidence type="ECO:0000256" key="6">
    <source>
        <dbReference type="ARBA" id="ARBA00022573"/>
    </source>
</evidence>
<dbReference type="UniPathway" id="UPA00061">
    <property type="reaction ID" value="UER00516"/>
</dbReference>
<comment type="catalytic activity">
    <reaction evidence="10 11">
        <text>5,6-dimethylbenzimidazole + nicotinate beta-D-ribonucleotide = alpha-ribazole 5'-phosphate + nicotinate + H(+)</text>
        <dbReference type="Rhea" id="RHEA:11196"/>
        <dbReference type="ChEBI" id="CHEBI:15378"/>
        <dbReference type="ChEBI" id="CHEBI:15890"/>
        <dbReference type="ChEBI" id="CHEBI:32544"/>
        <dbReference type="ChEBI" id="CHEBI:57502"/>
        <dbReference type="ChEBI" id="CHEBI:57918"/>
        <dbReference type="EC" id="2.4.2.21"/>
    </reaction>
</comment>
<dbReference type="AlphaFoldDB" id="E4RK32"/>
<evidence type="ECO:0000256" key="1">
    <source>
        <dbReference type="ARBA" id="ARBA00002197"/>
    </source>
</evidence>
<dbReference type="CDD" id="cd02439">
    <property type="entry name" value="DMB-PRT_CobT"/>
    <property type="match status" value="1"/>
</dbReference>
<evidence type="ECO:0000256" key="10">
    <source>
        <dbReference type="ARBA" id="ARBA00047340"/>
    </source>
</evidence>
<dbReference type="HOGENOM" id="CLU_002982_0_0_9"/>
<dbReference type="STRING" id="656519.Halsa_2190"/>
<reference evidence="12 13" key="2">
    <citation type="journal article" date="2011" name="J. Bacteriol.">
        <title>Complete Genome Sequence of the Haloalkaliphilic, Hydrogen Producing Halanaerobium hydrogenoformans.</title>
        <authorList>
            <person name="Brown S.D."/>
            <person name="Begemann M.B."/>
            <person name="Mormile M.R."/>
            <person name="Wall J.D."/>
            <person name="Han C.S."/>
            <person name="Goodwin L.A."/>
            <person name="Pitluck S."/>
            <person name="Land M.L."/>
            <person name="Hauser L.J."/>
            <person name="Elias D.A."/>
        </authorList>
    </citation>
    <scope>NUCLEOTIDE SEQUENCE [LARGE SCALE GENOMIC DNA]</scope>
    <source>
        <strain evidence="13">sapolanicus</strain>
    </source>
</reference>
<dbReference type="InterPro" id="IPR003200">
    <property type="entry name" value="Nict_dMeBzImd_PRibTrfase"/>
</dbReference>
<evidence type="ECO:0000256" key="5">
    <source>
        <dbReference type="ARBA" id="ARBA00015486"/>
    </source>
</evidence>
<comment type="similarity">
    <text evidence="3 11">Belongs to the CobT family.</text>
</comment>
<evidence type="ECO:0000313" key="13">
    <source>
        <dbReference type="Proteomes" id="UP000007434"/>
    </source>
</evidence>
<evidence type="ECO:0000256" key="2">
    <source>
        <dbReference type="ARBA" id="ARBA00005049"/>
    </source>
</evidence>
<dbReference type="Gene3D" id="3.40.50.10210">
    <property type="match status" value="1"/>
</dbReference>
<dbReference type="HAMAP" id="MF_00230">
    <property type="entry name" value="CobT"/>
    <property type="match status" value="1"/>
</dbReference>
<sequence>MKTLEKTLNEINELDQKMMDKAQIRLDQLTKPQGSLGKLEEMAIKLAGIYGELFPELQNKVHIIMAGDHGVAEEGVSAYPQSVTTQMVHNFLANGAAINVLAEGSGAKLKIVDIGMIEDIDNDLLVKAKIKAGTENMTKGPAMTREEAVGALEVGIEQAKKAVEEGADIISTGEVGIANTTPSSAVLAVFTGLDLNKVVGKGTGLNEEGVKNKIDVIQRAIDYNKPDKEDALDVLASVGGLEIAGMAGVMLGAAAMKKAVVIDGLISAAAALTAYKLCPGVVKYLFPSHKSAEPGHIKIYEELNLEPYIDLQMRLGEGTGAVLALPFFDQAVNIIRDMATFEEAGVSKEND</sequence>
<dbReference type="GO" id="GO:0009236">
    <property type="term" value="P:cobalamin biosynthetic process"/>
    <property type="evidence" value="ECO:0007669"/>
    <property type="project" value="UniProtKB-UniRule"/>
</dbReference>
<keyword evidence="13" id="KW-1185">Reference proteome</keyword>
<dbReference type="RefSeq" id="WP_013406669.1">
    <property type="nucleotide sequence ID" value="NC_014654.1"/>
</dbReference>
<dbReference type="SUPFAM" id="SSF52733">
    <property type="entry name" value="Nicotinate mononucleotide:5,6-dimethylbenzimidazole phosphoribosyltransferase (CobT)"/>
    <property type="match status" value="1"/>
</dbReference>
<comment type="function">
    <text evidence="1 11">Catalyzes the synthesis of alpha-ribazole-5'-phosphate from nicotinate mononucleotide (NAMN) and 5,6-dimethylbenzimidazole (DMB).</text>
</comment>
<dbReference type="PANTHER" id="PTHR43463">
    <property type="entry name" value="NICOTINATE-NUCLEOTIDE--DIMETHYLBENZIMIDAZOLE PHOSPHORIBOSYLTRANSFERASE"/>
    <property type="match status" value="1"/>
</dbReference>
<dbReference type="InterPro" id="IPR036087">
    <property type="entry name" value="Nict_dMeBzImd_PRibTrfase_sf"/>
</dbReference>
<dbReference type="Proteomes" id="UP000007434">
    <property type="component" value="Chromosome"/>
</dbReference>
<keyword evidence="8 11" id="KW-0808">Transferase</keyword>
<dbReference type="FunFam" id="3.40.50.10210:FF:000001">
    <property type="entry name" value="Nicotinate-nucleotide--dimethylbenzimidazole phosphoribosyltransferase"/>
    <property type="match status" value="1"/>
</dbReference>
<evidence type="ECO:0000256" key="4">
    <source>
        <dbReference type="ARBA" id="ARBA00011991"/>
    </source>
</evidence>
<dbReference type="GO" id="GO:0008939">
    <property type="term" value="F:nicotinate-nucleotide-dimethylbenzimidazole phosphoribosyltransferase activity"/>
    <property type="evidence" value="ECO:0007669"/>
    <property type="project" value="UniProtKB-UniRule"/>
</dbReference>
<dbReference type="Gene3D" id="1.10.1610.10">
    <property type="match status" value="1"/>
</dbReference>
<dbReference type="KEGG" id="has:Halsa_2190"/>
<dbReference type="EMBL" id="CP002304">
    <property type="protein sequence ID" value="ADQ15602.1"/>
    <property type="molecule type" value="Genomic_DNA"/>
</dbReference>
<dbReference type="NCBIfam" id="TIGR03160">
    <property type="entry name" value="cobT_DBIPRT"/>
    <property type="match status" value="1"/>
</dbReference>